<proteinExistence type="predicted"/>
<dbReference type="AlphaFoldDB" id="A0A4R6WQC5"/>
<dbReference type="SUPFAM" id="SSF54593">
    <property type="entry name" value="Glyoxalase/Bleomycin resistance protein/Dihydroxybiphenyl dioxygenase"/>
    <property type="match status" value="1"/>
</dbReference>
<dbReference type="PROSITE" id="PS51819">
    <property type="entry name" value="VOC"/>
    <property type="match status" value="1"/>
</dbReference>
<dbReference type="EMBL" id="SNYW01000013">
    <property type="protein sequence ID" value="TDQ78578.1"/>
    <property type="molecule type" value="Genomic_DNA"/>
</dbReference>
<organism evidence="2 3">
    <name type="scientific">Dongia mobilis</name>
    <dbReference type="NCBI Taxonomy" id="578943"/>
    <lineage>
        <taxon>Bacteria</taxon>
        <taxon>Pseudomonadati</taxon>
        <taxon>Pseudomonadota</taxon>
        <taxon>Alphaproteobacteria</taxon>
        <taxon>Rhodospirillales</taxon>
        <taxon>Dongiaceae</taxon>
        <taxon>Dongia</taxon>
    </lineage>
</organism>
<reference evidence="2 3" key="1">
    <citation type="submission" date="2019-03" db="EMBL/GenBank/DDBJ databases">
        <title>Genomic Encyclopedia of Type Strains, Phase III (KMG-III): the genomes of soil and plant-associated and newly described type strains.</title>
        <authorList>
            <person name="Whitman W."/>
        </authorList>
    </citation>
    <scope>NUCLEOTIDE SEQUENCE [LARGE SCALE GENOMIC DNA]</scope>
    <source>
        <strain evidence="2 3">CGMCC 1.7660</strain>
    </source>
</reference>
<gene>
    <name evidence="2" type="ORF">A8950_3634</name>
</gene>
<dbReference type="Gene3D" id="3.30.720.120">
    <property type="match status" value="1"/>
</dbReference>
<accession>A0A4R6WQC5</accession>
<feature type="domain" description="VOC" evidence="1">
    <location>
        <begin position="2"/>
        <end position="123"/>
    </location>
</feature>
<dbReference type="InterPro" id="IPR004360">
    <property type="entry name" value="Glyas_Fos-R_dOase_dom"/>
</dbReference>
<dbReference type="Proteomes" id="UP000295783">
    <property type="component" value="Unassembled WGS sequence"/>
</dbReference>
<dbReference type="Gene3D" id="3.30.720.110">
    <property type="match status" value="1"/>
</dbReference>
<protein>
    <submittedName>
        <fullName evidence="2">Putative glyoxalase superfamily protein PhnB</fullName>
    </submittedName>
</protein>
<dbReference type="InterPro" id="IPR037523">
    <property type="entry name" value="VOC_core"/>
</dbReference>
<dbReference type="InterPro" id="IPR029068">
    <property type="entry name" value="Glyas_Bleomycin-R_OHBP_Dase"/>
</dbReference>
<evidence type="ECO:0000259" key="1">
    <source>
        <dbReference type="PROSITE" id="PS51819"/>
    </source>
</evidence>
<evidence type="ECO:0000313" key="2">
    <source>
        <dbReference type="EMBL" id="TDQ78578.1"/>
    </source>
</evidence>
<keyword evidence="3" id="KW-1185">Reference proteome</keyword>
<comment type="caution">
    <text evidence="2">The sequence shown here is derived from an EMBL/GenBank/DDBJ whole genome shotgun (WGS) entry which is preliminary data.</text>
</comment>
<sequence length="138" mass="15670">MQIAQYYPVLAVKALAAASAFYQQHFDFKVVFEADWYIHLQHGKQPDINLALLDCRHETIPEGYRKPAQGLLINFETDDVDAAYERAQQAGLPILLSLRDEAFGQRHFITRDPNGILIDVIKVIPPAAEFAQQYRAEA</sequence>
<name>A0A4R6WQC5_9PROT</name>
<dbReference type="Pfam" id="PF00903">
    <property type="entry name" value="Glyoxalase"/>
    <property type="match status" value="1"/>
</dbReference>
<dbReference type="RefSeq" id="WP_133615062.1">
    <property type="nucleotide sequence ID" value="NZ_SNYW01000013.1"/>
</dbReference>
<dbReference type="OrthoDB" id="9798201at2"/>
<evidence type="ECO:0000313" key="3">
    <source>
        <dbReference type="Proteomes" id="UP000295783"/>
    </source>
</evidence>